<accession>A0A0P7B460</accession>
<dbReference type="AlphaFoldDB" id="A0A0P7B460"/>
<keyword evidence="4" id="KW-1185">Reference proteome</keyword>
<evidence type="ECO:0000313" key="4">
    <source>
        <dbReference type="Proteomes" id="UP000050424"/>
    </source>
</evidence>
<name>A0A0P7B460_9HYPO</name>
<feature type="region of interest" description="Disordered" evidence="1">
    <location>
        <begin position="1"/>
        <end position="36"/>
    </location>
</feature>
<proteinExistence type="predicted"/>
<gene>
    <name evidence="3" type="ORF">AK830_g5785</name>
</gene>
<keyword evidence="2" id="KW-1133">Transmembrane helix</keyword>
<evidence type="ECO:0000256" key="2">
    <source>
        <dbReference type="SAM" id="Phobius"/>
    </source>
</evidence>
<evidence type="ECO:0000313" key="3">
    <source>
        <dbReference type="EMBL" id="KPM40819.1"/>
    </source>
</evidence>
<evidence type="ECO:0000256" key="1">
    <source>
        <dbReference type="SAM" id="MobiDB-lite"/>
    </source>
</evidence>
<feature type="region of interest" description="Disordered" evidence="1">
    <location>
        <begin position="166"/>
        <end position="255"/>
    </location>
</feature>
<keyword evidence="2" id="KW-0472">Membrane</keyword>
<feature type="transmembrane region" description="Helical" evidence="2">
    <location>
        <begin position="97"/>
        <end position="120"/>
    </location>
</feature>
<comment type="caution">
    <text evidence="3">The sequence shown here is derived from an EMBL/GenBank/DDBJ whole genome shotgun (WGS) entry which is preliminary data.</text>
</comment>
<dbReference type="Proteomes" id="UP000050424">
    <property type="component" value="Unassembled WGS sequence"/>
</dbReference>
<protein>
    <submittedName>
        <fullName evidence="3">Uncharacterized protein</fullName>
    </submittedName>
</protein>
<reference evidence="3 4" key="1">
    <citation type="submission" date="2015-09" db="EMBL/GenBank/DDBJ databases">
        <title>Draft genome of a European isolate of the apple canker pathogen Neonectria ditissima.</title>
        <authorList>
            <person name="Gomez-Cortecero A."/>
            <person name="Harrison R.J."/>
            <person name="Armitage A.D."/>
        </authorList>
    </citation>
    <scope>NUCLEOTIDE SEQUENCE [LARGE SCALE GENOMIC DNA]</scope>
    <source>
        <strain evidence="3 4">R09/05</strain>
    </source>
</reference>
<feature type="compositionally biased region" description="Basic and acidic residues" evidence="1">
    <location>
        <begin position="240"/>
        <end position="255"/>
    </location>
</feature>
<keyword evidence="2" id="KW-0812">Transmembrane</keyword>
<sequence length="255" mass="28452">MSPHDTFVQPATVQPDKEQNPHNRCDSTKHQQTAKNSGCPQRLNFFSLSVASFINSTISPTIAMAYKNSTAAMDYDLSEPGIRSLSKPKEKDPHKDVWIVLAALCVLLMAIVANLGYLWLRDRRPRRRVDAAERGQSNIQIESRYQRNLREAFEAEIAANRAARSYPMDDIPPTANRQYRYPSFDESSVPAPAHVRGMTNPLVGSTSQHMPPPSQHATRGTHQSQSHGEPASSVPARSIKPADRLRAKMKRGGRD</sequence>
<feature type="transmembrane region" description="Helical" evidence="2">
    <location>
        <begin position="45"/>
        <end position="66"/>
    </location>
</feature>
<organism evidence="3 4">
    <name type="scientific">Neonectria ditissima</name>
    <dbReference type="NCBI Taxonomy" id="78410"/>
    <lineage>
        <taxon>Eukaryota</taxon>
        <taxon>Fungi</taxon>
        <taxon>Dikarya</taxon>
        <taxon>Ascomycota</taxon>
        <taxon>Pezizomycotina</taxon>
        <taxon>Sordariomycetes</taxon>
        <taxon>Hypocreomycetidae</taxon>
        <taxon>Hypocreales</taxon>
        <taxon>Nectriaceae</taxon>
        <taxon>Neonectria</taxon>
    </lineage>
</organism>
<feature type="compositionally biased region" description="Polar residues" evidence="1">
    <location>
        <begin position="202"/>
        <end position="227"/>
    </location>
</feature>
<feature type="compositionally biased region" description="Basic and acidic residues" evidence="1">
    <location>
        <begin position="15"/>
        <end position="29"/>
    </location>
</feature>
<dbReference type="EMBL" id="LKCW01000076">
    <property type="protein sequence ID" value="KPM40819.1"/>
    <property type="molecule type" value="Genomic_DNA"/>
</dbReference>